<dbReference type="PROSITE" id="PS50290">
    <property type="entry name" value="PI3_4_KINASE_3"/>
    <property type="match status" value="1"/>
</dbReference>
<evidence type="ECO:0000256" key="2">
    <source>
        <dbReference type="ARBA" id="ARBA00012169"/>
    </source>
</evidence>
<keyword evidence="4" id="KW-0547">Nucleotide-binding</keyword>
<evidence type="ECO:0000259" key="8">
    <source>
        <dbReference type="PROSITE" id="PS50290"/>
    </source>
</evidence>
<dbReference type="InterPro" id="IPR000403">
    <property type="entry name" value="PI3/4_kinase_cat_dom"/>
</dbReference>
<dbReference type="FunCoup" id="A0A6P4B726">
    <property type="interactions" value="468"/>
</dbReference>
<evidence type="ECO:0000256" key="3">
    <source>
        <dbReference type="ARBA" id="ARBA00022679"/>
    </source>
</evidence>
<dbReference type="PANTHER" id="PTHR45800">
    <property type="entry name" value="PHOSPHATIDYLINOSITOL 4-KINASE GAMMA"/>
    <property type="match status" value="1"/>
</dbReference>
<dbReference type="Proteomes" id="UP001652623">
    <property type="component" value="Chromosome 11"/>
</dbReference>
<name>A0A6P4B726_ZIZJJ</name>
<evidence type="ECO:0000256" key="6">
    <source>
        <dbReference type="ARBA" id="ARBA00022840"/>
    </source>
</evidence>
<dbReference type="Pfam" id="PF00454">
    <property type="entry name" value="PI3_PI4_kinase"/>
    <property type="match status" value="1"/>
</dbReference>
<evidence type="ECO:0000256" key="1">
    <source>
        <dbReference type="ARBA" id="ARBA00008941"/>
    </source>
</evidence>
<dbReference type="PANTHER" id="PTHR45800:SF21">
    <property type="entry name" value="PHOSPHATIDYLINOSITOL 4-KINASE GAMMA 8"/>
    <property type="match status" value="1"/>
</dbReference>
<dbReference type="GO" id="GO:0005524">
    <property type="term" value="F:ATP binding"/>
    <property type="evidence" value="ECO:0007669"/>
    <property type="project" value="UniProtKB-KW"/>
</dbReference>
<dbReference type="GeneID" id="107431530"/>
<proteinExistence type="inferred from homology"/>
<protein>
    <recommendedName>
        <fullName evidence="2">1-phosphatidylinositol 4-kinase</fullName>
        <ecNumber evidence="2">2.7.1.67</ecNumber>
    </recommendedName>
</protein>
<reference evidence="10" key="1">
    <citation type="submission" date="2025-08" db="UniProtKB">
        <authorList>
            <consortium name="RefSeq"/>
        </authorList>
    </citation>
    <scope>IDENTIFICATION</scope>
    <source>
        <tissue evidence="10">Seedling</tissue>
    </source>
</reference>
<accession>A0A6P4B726</accession>
<keyword evidence="5" id="KW-0418">Kinase</keyword>
<evidence type="ECO:0000256" key="5">
    <source>
        <dbReference type="ARBA" id="ARBA00022777"/>
    </source>
</evidence>
<dbReference type="RefSeq" id="XP_015897956.3">
    <property type="nucleotide sequence ID" value="XM_016042470.4"/>
</dbReference>
<sequence>MRIYKMAVAVDQHNGFKPFCRTQRCRLQSYTHLDQTKFVSSLKQAFEVANSFHRSFSTPCISLTSSSAVNEEEEEEFEVNPKIEIVGGYKAPGVRALVVEVAIAIASGVDPMPVASGLGGAYFLRSINGDNIIAVAKPVDEEPLALNNPKGFGGRMLGQPGIKRSVRIGETGSRELAAYLLDHGGFAGVPPTALVKISNVGFHLNNNEASVSSSTTTHYPYKIASLQHFVDHDYDAGELGPSGFSVASVHRIGIFDVRLLNLDRHAGNMLVKKQQRDDDDHHHHDLNSNYTVGVAELVPIDHGLCLPEWLDDPYFEWLHWPQASVPFSESEVDYISNLDPFKDAELLRTELPSLREASIRMLVLCTIFLKQAAAAGLCLAEIGEMMSREFCGGEENLSALENVCAQAKASLPSNGNGNSISIFQEDNDGGCNDDGGNESKKSTEEQNEVFQFDSGSDQEACNEGLDLPQLLQSLPGMAKPPKTSRFACSAGAGSTRLLPDTQVRSPLCEENDQGDDDGDKDCNKMDGGCGGGGAFTRSMSFQVQHNHSYEEEAGVITFADMSQGDWELFLKSFEKFLPEVFESIKCLSQKHRLGTSCKF</sequence>
<feature type="compositionally biased region" description="Polar residues" evidence="7">
    <location>
        <begin position="415"/>
        <end position="424"/>
    </location>
</feature>
<feature type="domain" description="PI3K/PI4K catalytic" evidence="8">
    <location>
        <begin position="108"/>
        <end position="420"/>
    </location>
</feature>
<organism evidence="9 10">
    <name type="scientific">Ziziphus jujuba</name>
    <name type="common">Chinese jujube</name>
    <name type="synonym">Ziziphus sativa</name>
    <dbReference type="NCBI Taxonomy" id="326968"/>
    <lineage>
        <taxon>Eukaryota</taxon>
        <taxon>Viridiplantae</taxon>
        <taxon>Streptophyta</taxon>
        <taxon>Embryophyta</taxon>
        <taxon>Tracheophyta</taxon>
        <taxon>Spermatophyta</taxon>
        <taxon>Magnoliopsida</taxon>
        <taxon>eudicotyledons</taxon>
        <taxon>Gunneridae</taxon>
        <taxon>Pentapetalae</taxon>
        <taxon>rosids</taxon>
        <taxon>fabids</taxon>
        <taxon>Rosales</taxon>
        <taxon>Rhamnaceae</taxon>
        <taxon>Paliureae</taxon>
        <taxon>Ziziphus</taxon>
    </lineage>
</organism>
<evidence type="ECO:0000313" key="9">
    <source>
        <dbReference type="Proteomes" id="UP001652623"/>
    </source>
</evidence>
<dbReference type="InParanoid" id="A0A6P4B726"/>
<dbReference type="GO" id="GO:0004430">
    <property type="term" value="F:1-phosphatidylinositol 4-kinase activity"/>
    <property type="evidence" value="ECO:0007669"/>
    <property type="project" value="UniProtKB-EC"/>
</dbReference>
<evidence type="ECO:0000256" key="4">
    <source>
        <dbReference type="ARBA" id="ARBA00022741"/>
    </source>
</evidence>
<keyword evidence="9" id="KW-1185">Reference proteome</keyword>
<keyword evidence="3" id="KW-0808">Transferase</keyword>
<gene>
    <name evidence="10" type="primary">LOC107431530</name>
</gene>
<feature type="region of interest" description="Disordered" evidence="7">
    <location>
        <begin position="415"/>
        <end position="448"/>
    </location>
</feature>
<comment type="similarity">
    <text evidence="1">Belongs to the PI3/PI4-kinase family. Type II PI4K subfamily.</text>
</comment>
<dbReference type="AlphaFoldDB" id="A0A6P4B726"/>
<dbReference type="EC" id="2.7.1.67" evidence="2"/>
<dbReference type="InterPro" id="IPR044571">
    <property type="entry name" value="P4KG1-8"/>
</dbReference>
<dbReference type="KEGG" id="zju:107431530"/>
<keyword evidence="6" id="KW-0067">ATP-binding</keyword>
<evidence type="ECO:0000256" key="7">
    <source>
        <dbReference type="SAM" id="MobiDB-lite"/>
    </source>
</evidence>
<evidence type="ECO:0000313" key="10">
    <source>
        <dbReference type="RefSeq" id="XP_015897956.3"/>
    </source>
</evidence>